<accession>A0ABW0XDG2</accession>
<organism evidence="2 3">
    <name type="scientific">Kitasatospora misakiensis</name>
    <dbReference type="NCBI Taxonomy" id="67330"/>
    <lineage>
        <taxon>Bacteria</taxon>
        <taxon>Bacillati</taxon>
        <taxon>Actinomycetota</taxon>
        <taxon>Actinomycetes</taxon>
        <taxon>Kitasatosporales</taxon>
        <taxon>Streptomycetaceae</taxon>
        <taxon>Kitasatospora</taxon>
    </lineage>
</organism>
<dbReference type="InterPro" id="IPR021005">
    <property type="entry name" value="Znf_CGNR"/>
</dbReference>
<dbReference type="Proteomes" id="UP001595975">
    <property type="component" value="Unassembled WGS sequence"/>
</dbReference>
<sequence>MIEPSPAAQLIEAFINTVDLEDGQDDVATPTELARWLADHHLAGDPPHLTAGQQRAFLDLRAGFREALDPDSPVSPHHLAAADAILAEVPLLATLKQPLVPSSAQTPAQTAMAQLAIAWTTLVLTGQIHRLKRCAEHTCRGAFWDSSKNHSRRWCSMRLCGNRTKARRYAARQRH</sequence>
<dbReference type="PANTHER" id="PTHR35525:SF3">
    <property type="entry name" value="BLL6575 PROTEIN"/>
    <property type="match status" value="1"/>
</dbReference>
<dbReference type="Pfam" id="PF11706">
    <property type="entry name" value="zf-CGNR"/>
    <property type="match status" value="1"/>
</dbReference>
<reference evidence="3" key="1">
    <citation type="journal article" date="2019" name="Int. J. Syst. Evol. Microbiol.">
        <title>The Global Catalogue of Microorganisms (GCM) 10K type strain sequencing project: providing services to taxonomists for standard genome sequencing and annotation.</title>
        <authorList>
            <consortium name="The Broad Institute Genomics Platform"/>
            <consortium name="The Broad Institute Genome Sequencing Center for Infectious Disease"/>
            <person name="Wu L."/>
            <person name="Ma J."/>
        </authorList>
    </citation>
    <scope>NUCLEOTIDE SEQUENCE [LARGE SCALE GENOMIC DNA]</scope>
    <source>
        <strain evidence="3">CGMCC 4.1437</strain>
    </source>
</reference>
<dbReference type="PANTHER" id="PTHR35525">
    <property type="entry name" value="BLL6575 PROTEIN"/>
    <property type="match status" value="1"/>
</dbReference>
<name>A0ABW0XDG2_9ACTN</name>
<protein>
    <submittedName>
        <fullName evidence="2">CGNR zinc finger domain-containing protein</fullName>
    </submittedName>
</protein>
<evidence type="ECO:0000313" key="3">
    <source>
        <dbReference type="Proteomes" id="UP001595975"/>
    </source>
</evidence>
<dbReference type="InterPro" id="IPR010852">
    <property type="entry name" value="ABATE"/>
</dbReference>
<dbReference type="SUPFAM" id="SSF160904">
    <property type="entry name" value="Jann2411-like"/>
    <property type="match status" value="1"/>
</dbReference>
<evidence type="ECO:0000313" key="2">
    <source>
        <dbReference type="EMBL" id="MFC5666511.1"/>
    </source>
</evidence>
<dbReference type="RefSeq" id="WP_380228193.1">
    <property type="nucleotide sequence ID" value="NZ_JBHSOF010000041.1"/>
</dbReference>
<proteinExistence type="predicted"/>
<dbReference type="EMBL" id="JBHSOF010000041">
    <property type="protein sequence ID" value="MFC5666511.1"/>
    <property type="molecule type" value="Genomic_DNA"/>
</dbReference>
<dbReference type="InterPro" id="IPR023286">
    <property type="entry name" value="ABATE_dom_sf"/>
</dbReference>
<evidence type="ECO:0000259" key="1">
    <source>
        <dbReference type="Pfam" id="PF11706"/>
    </source>
</evidence>
<feature type="domain" description="Zinc finger CGNR" evidence="1">
    <location>
        <begin position="130"/>
        <end position="173"/>
    </location>
</feature>
<gene>
    <name evidence="2" type="ORF">ACFP3U_26530</name>
</gene>
<keyword evidence="3" id="KW-1185">Reference proteome</keyword>
<comment type="caution">
    <text evidence="2">The sequence shown here is derived from an EMBL/GenBank/DDBJ whole genome shotgun (WGS) entry which is preliminary data.</text>
</comment>
<dbReference type="Pfam" id="PF07336">
    <property type="entry name" value="ABATE"/>
    <property type="match status" value="1"/>
</dbReference>
<dbReference type="Gene3D" id="1.10.3300.10">
    <property type="entry name" value="Jann2411-like domain"/>
    <property type="match status" value="1"/>
</dbReference>